<dbReference type="Proteomes" id="UP001345963">
    <property type="component" value="Unassembled WGS sequence"/>
</dbReference>
<keyword evidence="3" id="KW-1185">Reference proteome</keyword>
<reference evidence="2 3" key="1">
    <citation type="submission" date="2021-07" db="EMBL/GenBank/DDBJ databases">
        <authorList>
            <person name="Palmer J.M."/>
        </authorList>
    </citation>
    <scope>NUCLEOTIDE SEQUENCE [LARGE SCALE GENOMIC DNA]</scope>
    <source>
        <strain evidence="2 3">AT_MEX2019</strain>
        <tissue evidence="2">Muscle</tissue>
    </source>
</reference>
<proteinExistence type="predicted"/>
<comment type="caution">
    <text evidence="2">The sequence shown here is derived from an EMBL/GenBank/DDBJ whole genome shotgun (WGS) entry which is preliminary data.</text>
</comment>
<organism evidence="2 3">
    <name type="scientific">Ataeniobius toweri</name>
    <dbReference type="NCBI Taxonomy" id="208326"/>
    <lineage>
        <taxon>Eukaryota</taxon>
        <taxon>Metazoa</taxon>
        <taxon>Chordata</taxon>
        <taxon>Craniata</taxon>
        <taxon>Vertebrata</taxon>
        <taxon>Euteleostomi</taxon>
        <taxon>Actinopterygii</taxon>
        <taxon>Neopterygii</taxon>
        <taxon>Teleostei</taxon>
        <taxon>Neoteleostei</taxon>
        <taxon>Acanthomorphata</taxon>
        <taxon>Ovalentaria</taxon>
        <taxon>Atherinomorphae</taxon>
        <taxon>Cyprinodontiformes</taxon>
        <taxon>Goodeidae</taxon>
        <taxon>Ataeniobius</taxon>
    </lineage>
</organism>
<keyword evidence="1" id="KW-1133">Transmembrane helix</keyword>
<accession>A0ABU7C3T6</accession>
<keyword evidence="1" id="KW-0472">Membrane</keyword>
<sequence>MCKTTIEWRKQYRGLSEMFYVTDQHRWITMFLQICIYESRSPEDGLRSALLVAQMLFYNPSLLSSLVFMMPLVH</sequence>
<evidence type="ECO:0000256" key="1">
    <source>
        <dbReference type="SAM" id="Phobius"/>
    </source>
</evidence>
<evidence type="ECO:0000313" key="2">
    <source>
        <dbReference type="EMBL" id="MED6257571.1"/>
    </source>
</evidence>
<protein>
    <submittedName>
        <fullName evidence="2">Uncharacterized protein</fullName>
    </submittedName>
</protein>
<keyword evidence="1" id="KW-0812">Transmembrane</keyword>
<name>A0ABU7C3T6_9TELE</name>
<evidence type="ECO:0000313" key="3">
    <source>
        <dbReference type="Proteomes" id="UP001345963"/>
    </source>
</evidence>
<gene>
    <name evidence="2" type="ORF">ATANTOWER_027019</name>
</gene>
<dbReference type="EMBL" id="JAHUTI010079328">
    <property type="protein sequence ID" value="MED6257571.1"/>
    <property type="molecule type" value="Genomic_DNA"/>
</dbReference>
<feature type="transmembrane region" description="Helical" evidence="1">
    <location>
        <begin position="49"/>
        <end position="73"/>
    </location>
</feature>